<proteinExistence type="predicted"/>
<dbReference type="KEGG" id="eiv:EIN_327210"/>
<evidence type="ECO:0000256" key="1">
    <source>
        <dbReference type="SAM" id="MobiDB-lite"/>
    </source>
</evidence>
<feature type="region of interest" description="Disordered" evidence="1">
    <location>
        <begin position="4926"/>
        <end position="4986"/>
    </location>
</feature>
<dbReference type="VEuPathDB" id="AmoebaDB:EIN_327210"/>
<feature type="transmembrane region" description="Helical" evidence="2">
    <location>
        <begin position="4875"/>
        <end position="4902"/>
    </location>
</feature>
<name>A0A0A1TXJ7_ENTIV</name>
<dbReference type="GeneID" id="14885153"/>
<organism evidence="4 5">
    <name type="scientific">Entamoeba invadens IP1</name>
    <dbReference type="NCBI Taxonomy" id="370355"/>
    <lineage>
        <taxon>Eukaryota</taxon>
        <taxon>Amoebozoa</taxon>
        <taxon>Evosea</taxon>
        <taxon>Archamoebae</taxon>
        <taxon>Mastigamoebida</taxon>
        <taxon>Entamoebidae</taxon>
        <taxon>Entamoeba</taxon>
    </lineage>
</organism>
<feature type="compositionally biased region" description="Low complexity" evidence="1">
    <location>
        <begin position="4974"/>
        <end position="4986"/>
    </location>
</feature>
<sequence length="4986" mass="548917">MNNFLWLCAVCTIALKCTIDTTQAPNCTCLCKDEAGDAVDPVDDKCTFTNICTDFSDKNLEIYTDGTSIELTSITIETETTSADEITSETQKTYTPVPKINKLKISQFSPKIDPLKELTITNTLKDGVDRLVIFENTEIASTYSIVYISLGSVSHIDFKNSFGYIKDNYKYIVTSLKTDLFLIGPKGLTFYSLPEPIPNVVITETYVRYSTTAGPEKTCTLNEEGGLDEFECEMLESYSQMILKVNQPIFVSSPKTAKNWLEVDFNAENVQISGDSATNPVSATILRIKGIFQISGGLTKFSDFYMKTSISNKITSEVFAPENIDITDSVVSPMVFFLSSTKTTAKYSGSNLYSRKISTNFYSITNEEQNIYCTINADGNAFEEPDCIDGILDDGNELTLKYNGVSDTLPIISNHLKFVTFLFDSTKKIKTIHNYVFTTLTVTHENIYLTNVTINAIELKDTFVYGTLYESSISTLSITGSGYIVHDATSYTSKLNRISDTLYREMSGNNELKLKCVLNCDDTKCSFEQQDCESLADSTYMTLVAKSGLANIDSIPGANIKTFAECDFSLALPLTLQTGVELTCNKLNNGASNLIIKSGFLKIVNMYTSTSFKLSVLYNLPLNYVISLKFVWVKNEQIETEYCVKANSEFARCSRTVNSDLLMDRCEYQTSYNFIDCDQTQDYHVDFEMIKLYLKGPTTSDAFQMGKVFNVEYLFLGSESCTFTTSSITVTTTLDVSTCTSLNITLLNNEALNVIPNTKLYGILSTSNKFSLSTTTIPADSLPTLSSTVETISINKGNTAVQWWYTQEAKCSITGTNVDFNLRDVCYSILNFTSIDIELTTTGTILETSRTFKTISNLNSLNRIDQPNLQLLSLNIVTADKEFTLKSVETLTLGAKTTINIQNVDLLTVNSDGCKVSIGSLTKKIVFGNEGIFFNGMITTETVVETEVATVSSQFKRYGTTSLLCSSISDSQFTEFDCNDQTRVDYTFMTLQVGFSSSQIDQQFKKCIINGDGYSVSNIKCTTTEITANTFTLTNCQLGTLAINKVDNINRKMTGSKMNITDLSAQIPDIPVFYSDMLITIGDSAQYLTAQKVTDTHYRYFGTKTTNTACVYNNTGYNIVDCNTDASIGLDLTISSNNFRNIDHIFKSAFITTDVTVINALKATKFSPVFTESLTINGLQVTTLKLPTTYKSLEILSTNLESTITEIENGAVPLFVGKVTVNSPNVHNSVINAQFNRYYIETLGLDCNCEDGTSVIEWDCINTYDLSVRTFKCTKENEFTFGETFSDKFKTIEVSSNIILNNINCDTLKIMSPSYTIKSGVAKTISIGIKHLDGTFTGSFNTITSTSDTFNLDLMHYLKNQENDKLPTLEIPTSSLTVHFVLLSTDKLKYRVSTVDALYCTYTSEDTTTQEAQYLEGDCSTPVDTQILKIDSTKPTKTTLFAKSGMRTFASLMTAQSTLELPTVSLTSLTGNGLDTKIPMTYTLGHVETFTPISQLSFSIKSNVKSISFSEQSPDAYIEGSVETVSTTNSFDSTHLFVLKSTAPPKSTLFTTKIATDTYRVSSKADTNGSNKICTLSTDTTKFDEFDCNKYSVNGENQLNLVSTNVIIDLTGLHLQNFESAELLGATSITDLTVSLHLNTGMIDVTFITCNISTLQIKDEIIAQYFFIDSLVITHNATNNPIFVFDEKSYTKFTPLASTSNLKTTQISTDTPYYRVRKTAVDQICTAVDSTALYSEWDCNKYAQTNPTNALMNLKISGNQVQISSKILHFKDITFNGVESVEYILTISDSTKLWIDSVSFASTTANVYYNLDMKITTLTIAETIAFTIFGGNLELTNPPSGSSTSNFIALISNGKTLTGNSNLNTIKIGSESTYRYSRISKATTLDCTYISATNKFKELDCLITTSESSLYNFVSSNFNLVFTDTTVDFNNNAIVFSTMKYPTDSTTHMFALTTQKTLTFNVLIIKDLVNINNFITINNEIDFDQSSNYDFTSRSLSLNFISSVILKVKTSSSTDYTTDPGSNSYPLFTGTQTGIKPEWLNKQGCSDKAQVTYSLKVVQSVSEVKVLRTVTYSDLAFESSQITFTNPTLDTPIEITFKLLTIEKPIIFGNGVSVRIEAYTFTEGSNGFLQLDSTQGIVLPTTIPSYAIIISAMQLTSLTTAVKCQISEDVTRYVIKNGITNGCECWNQLADCAVPQYSLSKYYLKISQNVDLTSSFSSIQITGLTPQSLISISSVTLQTIKTLDISSVSNLRQLNIKGATQVESFINKDIYTIFENKLPKQVESLSTVDYKYGFNSLLSPISLSTMKAIDCGNPSSHFYRNMIGATDATCECKYSTPLVDCPFTPINFNLNLDVPDTSTSKFTLSNVWKNVLLSHTTETNTKDEIVLAVSGNIFIVGSNNFKLSSTLTQKPTATAEFKSENTAYIETTGILLSIAATSQNTNYPLFVSTDDYGSGNYQKCNSVYRHFSTGVTKNCDCIYSESGLSSKDCVFQSTNYNLKTTLSTITLNYNWSSFETPITSSLFNLHMNSKYISTIKIKCPTNIDGIVTQKGTIVTDGTNYLTISTTGTEFDIPVDQCNTYCATYQDSVTTHPNTASCGTNNQRVSNNNQCYCTINTAGNSFSETDCNHDESLVGYDLKVNNENQQLRLTKTLSFNKLTLTPPTQVIFTSTNSISFKLIDVNIPITFNMQVTIIEMLNQIRANTIKFLKTTTITSVTPLTNGFILFDTDSSNTLTINAVSDSVQSCLDFAYSNHQNINSGSLKQVKLNGKTTLRTSSCVDNKALECYFTKENENYDEQFSTLNCPCDAVIGSETTTVPCVLHAQSIVEGKTFKMQHNIEAEFKIESNIIFSSTSSFTIKNVTFTGTTLSFKDSKDITIKNFTVTRAVTISGNINIENQFGNVAATLQNNNKIVTLQQFNFASIYSSSSYEYILTGTALGYSLICKRCTIRGTNQKITSLTIGDSNLYQFEKESTTNISKIVFNANGDFELLQIDGKVNFDSTVLQEDFKFSYPIVISKLNNNTSVTTQSQAVKVLCNNMVTIANDFSHSQFCESNDYQEDNEFDDINNCNKNSYCTLTIKSKNETKISKNYNVVTCNDECTITSFDSKVTKLNIKGTGSNIITIKVSPTFQVRAQDCILNVETDLRLSAKSVAITRTTGTVTLVDSTLKKLDAVNVVITGEVTIEGEASISNSLTLSSGSLTCKSLTVKMMIVPNNKFGALTTGTFTLSSGGSINAPNYYNYYSTTYTGCSPNDGILTAGRTYDITNLRCVTLVDRQIDLNSLNAYQSHVNMKCNEFTIPILVKSTTVSVSKQTTINTGVFVSTATKFIGNYILKNFTTNSEVIFTDHINVVCSSQIVTTGTIKIIGNGEVHNCPIVIQASTNDILIDQVSSIELSNTGVFTMSSGIQSMTLIISKEEFDRTITLDKEIKTLTILDETTKQADHVLLVNTISITGGALGDKYKFVCNNKKVVSNNSQNFSCDDFSYSIEYQDTSAAYTPTQGCLNSYDINCIAKVTVLPGSTLTSLNLVGINSQTVILYLKAPKVLRVNLDTDVQNFTIVGNGETYGVVLPALLPKYTTVNNALLTVENSGSQITIKHVVYLKADETSTIELNNLKVNIWELKCSKVTLNGITGAVYSPITVDSMKVTNTQLEVYDSIDINTLNVDKTAQDVAVFTAKQNIEMINIEEGIPLTSLDCKYIVDYQLASVKPILSDYIKLNNFSSYGRIFTGVCSFKLDNCSILPTTKCTVDVHESGNYQFISLCPNSSIPIVLSKAICEDSKEIAINGISDKSYNKFILPENAVLQSSATSSIEIKTLDMQQTVTFLSPYIIKTLQSSVDTTVVINCKANTQIETLVLSKPVNITISQGSALTLSSQKVTSYEIAKLEIGGNDLSVYGLTANIVVTDLVFEATSSDNSIIKVNTLDLSKINTIEFKSGVRTSHIPLINTVEKMTIPTQMFTDTSLVCDGKTLIYKYVDNKGESTAFQCPDNVKCIMQDNTQCIRSLTQTDYIQKHVIDIPNTFNGNSIQLGDNSQVTKIYDVVNVNKPDLNIQVEKGGIYVFNIYAKGIQISCAETGSTTDSICHIIINNLNVDFNEVVLSGKNMELKEDITIDNLVANVAISGDITLSSFEVTSLTIRVKDGGIMRVKQYASMKSLTLEKGSTVYSSDSFDTDEVIYNGGQIIIDADNTEAVLNVNIFNIVAGSIDIPSNGCLNVINRKKLKDLTQEVVIPELVWKGKVVFDNQGEMVTKDCGYSKLDICANKDVENECENIECSPTDGDTRQICFCTYDPAIKQDCSLACPITENTDCVFEPLQTSTALFNKITIPTTNTLVINKLFKFFVMKMSQNINIRATKSLNIYQITDEGENGAGTIAIDSSADITIDSIRLTQSSSILTIKANALTTQELYVINGATLNINSEVTLPTSQSGFEFDTNLTNVPSVTRQIYFGKDAKINLLENAYFTIQGPTTKDQITNKFDATYNKMTLDECTVTLDADYIGKVTKNYPNVVFNFEVIGEVIINKATVMYKDKAPSDKNVTLILNNDVSHITTTEFSTKNVIDDQNYALIVGQSNAVLDKTAIPELSCDLTSEFSGKVSSETKWKRSQCPCNGETCIVNTESVVNTVNYEVTNITFAKYYTTNGLLEGTSANISELISLGGTTEVKVTNSNIEMVTMEKRGIISFTKPMKVPIINGLEESGTIDVKTHSLTTKSITNVDLSISTGSILLEKETTGNFNGRTITVAASGRLDIYSSKIIFDDKTNFNVKVEAGQPALISVDDDAVGDTLSITNAHYKVTIPSGSSGKIFTVLRVLTPINIANFEFTEDPTTPGGSVKTQLKSGTFAFKEACNGVVLTDLPNEQITCPEDRMARVVEKFEFPMYMIAVIIIFVLVLAVIVALLIAYVVHVYIVRKRNMKVFEEGEEIAVDENKQDEEIKNEDNKPTNNEVKRENVIAPVPSEVPLANDQKKTSVLDKTSESGSGSNSGSNKD</sequence>
<feature type="signal peptide" evidence="3">
    <location>
        <begin position="1"/>
        <end position="19"/>
    </location>
</feature>
<dbReference type="OrthoDB" id="29674at2759"/>
<dbReference type="EMBL" id="KB207015">
    <property type="protein sequence ID" value="ELP86074.1"/>
    <property type="molecule type" value="Genomic_DNA"/>
</dbReference>
<dbReference type="Proteomes" id="UP000014680">
    <property type="component" value="Unassembled WGS sequence"/>
</dbReference>
<dbReference type="RefSeq" id="XP_004185420.1">
    <property type="nucleotide sequence ID" value="XM_004185372.1"/>
</dbReference>
<keyword evidence="5" id="KW-1185">Reference proteome</keyword>
<feature type="compositionally biased region" description="Basic and acidic residues" evidence="1">
    <location>
        <begin position="4962"/>
        <end position="4973"/>
    </location>
</feature>
<evidence type="ECO:0000256" key="3">
    <source>
        <dbReference type="SAM" id="SignalP"/>
    </source>
</evidence>
<evidence type="ECO:0000313" key="4">
    <source>
        <dbReference type="EMBL" id="ELP86074.1"/>
    </source>
</evidence>
<evidence type="ECO:0000256" key="2">
    <source>
        <dbReference type="SAM" id="Phobius"/>
    </source>
</evidence>
<evidence type="ECO:0000313" key="5">
    <source>
        <dbReference type="Proteomes" id="UP000014680"/>
    </source>
</evidence>
<keyword evidence="2" id="KW-1133">Transmembrane helix</keyword>
<keyword evidence="2" id="KW-0472">Membrane</keyword>
<feature type="chain" id="PRO_5001990629" evidence="3">
    <location>
        <begin position="20"/>
        <end position="4986"/>
    </location>
</feature>
<accession>A0A0A1TXJ7</accession>
<keyword evidence="2" id="KW-0812">Transmembrane</keyword>
<feature type="compositionally biased region" description="Basic and acidic residues" evidence="1">
    <location>
        <begin position="4926"/>
        <end position="4948"/>
    </location>
</feature>
<protein>
    <submittedName>
        <fullName evidence="4">Uncharacterized protein</fullName>
    </submittedName>
</protein>
<reference evidence="4 5" key="1">
    <citation type="submission" date="2012-10" db="EMBL/GenBank/DDBJ databases">
        <authorList>
            <person name="Zafar N."/>
            <person name="Inman J."/>
            <person name="Hall N."/>
            <person name="Lorenzi H."/>
            <person name="Caler E."/>
        </authorList>
    </citation>
    <scope>NUCLEOTIDE SEQUENCE [LARGE SCALE GENOMIC DNA]</scope>
    <source>
        <strain evidence="4 5">IP1</strain>
    </source>
</reference>
<gene>
    <name evidence="4" type="ORF">EIN_327210</name>
</gene>
<keyword evidence="3" id="KW-0732">Signal</keyword>